<dbReference type="Pfam" id="PF00213">
    <property type="entry name" value="OSCP"/>
    <property type="match status" value="1"/>
</dbReference>
<dbReference type="SUPFAM" id="SSF47928">
    <property type="entry name" value="N-terminal domain of the delta subunit of the F1F0-ATP synthase"/>
    <property type="match status" value="1"/>
</dbReference>
<sequence>MTKINSQKYSKALLEIAQKQNKVKEILDEVKELTQLFETSNLKTFFASDVYSVEAKSQIIDTINQSASELMRNFLNTVRANGRLSSLMEILEEVNETADSMFKIADVEVVSSVPLTDEQLAKFSQLAQSKFDLSTVNLINKVDEKILGGFVINSRGKIIDASIKSQLAKIAQEIL</sequence>
<keyword evidence="7" id="KW-0139">CF(1)</keyword>
<dbReference type="PANTHER" id="PTHR11910">
    <property type="entry name" value="ATP SYNTHASE DELTA CHAIN"/>
    <property type="match status" value="1"/>
</dbReference>
<comment type="subcellular location">
    <subcellularLocation>
        <location evidence="7">Cell membrane</location>
        <topology evidence="7">Peripheral membrane protein</topology>
    </subcellularLocation>
    <subcellularLocation>
        <location evidence="1">Membrane</location>
    </subcellularLocation>
</comment>
<keyword evidence="6 7" id="KW-0066">ATP synthesis</keyword>
<dbReference type="EMBL" id="JXJU01000009">
    <property type="protein sequence ID" value="PCR99371.1"/>
    <property type="molecule type" value="Genomic_DNA"/>
</dbReference>
<organism evidence="9 10">
    <name type="scientific">Lactococcus fujiensis JCM 16395</name>
    <dbReference type="NCBI Taxonomy" id="1291764"/>
    <lineage>
        <taxon>Bacteria</taxon>
        <taxon>Bacillati</taxon>
        <taxon>Bacillota</taxon>
        <taxon>Bacilli</taxon>
        <taxon>Lactobacillales</taxon>
        <taxon>Streptococcaceae</taxon>
        <taxon>Lactococcus</taxon>
    </lineage>
</organism>
<evidence type="ECO:0000256" key="4">
    <source>
        <dbReference type="ARBA" id="ARBA00023065"/>
    </source>
</evidence>
<keyword evidence="4 7" id="KW-0406">Ion transport</keyword>
<dbReference type="HAMAP" id="MF_01416">
    <property type="entry name" value="ATP_synth_delta_bact"/>
    <property type="match status" value="1"/>
</dbReference>
<comment type="function">
    <text evidence="7">F(1)F(0) ATP synthase produces ATP from ADP in the presence of a proton or sodium gradient. F-type ATPases consist of two structural domains, F(1) containing the extramembraneous catalytic core and F(0) containing the membrane proton channel, linked together by a central stalk and a peripheral stalk. During catalysis, ATP synthesis in the catalytic domain of F(1) is coupled via a rotary mechanism of the central stalk subunits to proton translocation.</text>
</comment>
<gene>
    <name evidence="7" type="primary">atpH</name>
    <name evidence="9" type="ORF">RT41_GL002012</name>
</gene>
<protein>
    <recommendedName>
        <fullName evidence="7">ATP synthase subunit delta</fullName>
    </recommendedName>
    <alternativeName>
        <fullName evidence="7">ATP synthase F(1) sector subunit delta</fullName>
    </alternativeName>
    <alternativeName>
        <fullName evidence="7">F-type ATPase subunit delta</fullName>
        <shortName evidence="7">F-ATPase subunit delta</shortName>
    </alternativeName>
</protein>
<keyword evidence="5 7" id="KW-0472">Membrane</keyword>
<proteinExistence type="inferred from homology"/>
<evidence type="ECO:0000256" key="5">
    <source>
        <dbReference type="ARBA" id="ARBA00023136"/>
    </source>
</evidence>
<keyword evidence="7" id="KW-1003">Cell membrane</keyword>
<comment type="function">
    <text evidence="7">This protein is part of the stalk that links CF(0) to CF(1). It either transmits conformational changes from CF(0) to CF(1) or is implicated in proton conduction.</text>
</comment>
<dbReference type="NCBIfam" id="TIGR01145">
    <property type="entry name" value="ATP_synt_delta"/>
    <property type="match status" value="1"/>
</dbReference>
<dbReference type="RefSeq" id="WP_096818697.1">
    <property type="nucleotide sequence ID" value="NZ_JXJU01000009.1"/>
</dbReference>
<keyword evidence="2 7" id="KW-0813">Transport</keyword>
<evidence type="ECO:0000256" key="3">
    <source>
        <dbReference type="ARBA" id="ARBA00022781"/>
    </source>
</evidence>
<dbReference type="Proteomes" id="UP000218181">
    <property type="component" value="Unassembled WGS sequence"/>
</dbReference>
<dbReference type="PRINTS" id="PR00125">
    <property type="entry name" value="ATPASEDELTA"/>
</dbReference>
<evidence type="ECO:0000313" key="9">
    <source>
        <dbReference type="EMBL" id="PCR99371.1"/>
    </source>
</evidence>
<keyword evidence="3 7" id="KW-0375">Hydrogen ion transport</keyword>
<evidence type="ECO:0000256" key="2">
    <source>
        <dbReference type="ARBA" id="ARBA00022448"/>
    </source>
</evidence>
<accession>A0A2A5RJQ6</accession>
<dbReference type="GO" id="GO:0005886">
    <property type="term" value="C:plasma membrane"/>
    <property type="evidence" value="ECO:0007669"/>
    <property type="project" value="UniProtKB-SubCell"/>
</dbReference>
<dbReference type="GO" id="GO:0045259">
    <property type="term" value="C:proton-transporting ATP synthase complex"/>
    <property type="evidence" value="ECO:0007669"/>
    <property type="project" value="UniProtKB-KW"/>
</dbReference>
<dbReference type="Gene3D" id="1.10.520.20">
    <property type="entry name" value="N-terminal domain of the delta subunit of the F1F0-ATP synthase"/>
    <property type="match status" value="1"/>
</dbReference>
<comment type="caution">
    <text evidence="9">The sequence shown here is derived from an EMBL/GenBank/DDBJ whole genome shotgun (WGS) entry which is preliminary data.</text>
</comment>
<dbReference type="InterPro" id="IPR026015">
    <property type="entry name" value="ATP_synth_OSCP/delta_N_sf"/>
</dbReference>
<dbReference type="STRING" id="1291764.GCA_001311235_01491"/>
<feature type="coiled-coil region" evidence="8">
    <location>
        <begin position="9"/>
        <end position="36"/>
    </location>
</feature>
<evidence type="ECO:0000256" key="8">
    <source>
        <dbReference type="SAM" id="Coils"/>
    </source>
</evidence>
<comment type="similarity">
    <text evidence="7">Belongs to the ATPase delta chain family.</text>
</comment>
<evidence type="ECO:0000256" key="6">
    <source>
        <dbReference type="ARBA" id="ARBA00023310"/>
    </source>
</evidence>
<dbReference type="OrthoDB" id="9802471at2"/>
<keyword evidence="10" id="KW-1185">Reference proteome</keyword>
<keyword evidence="8" id="KW-0175">Coiled coil</keyword>
<dbReference type="InterPro" id="IPR000711">
    <property type="entry name" value="ATPase_OSCP/dsu"/>
</dbReference>
<evidence type="ECO:0000313" key="10">
    <source>
        <dbReference type="Proteomes" id="UP000218181"/>
    </source>
</evidence>
<dbReference type="NCBIfam" id="NF004401">
    <property type="entry name" value="PRK05758.2-1"/>
    <property type="match status" value="1"/>
</dbReference>
<evidence type="ECO:0000256" key="7">
    <source>
        <dbReference type="HAMAP-Rule" id="MF_01416"/>
    </source>
</evidence>
<evidence type="ECO:0000256" key="1">
    <source>
        <dbReference type="ARBA" id="ARBA00004370"/>
    </source>
</evidence>
<dbReference type="GO" id="GO:0046933">
    <property type="term" value="F:proton-transporting ATP synthase activity, rotational mechanism"/>
    <property type="evidence" value="ECO:0007669"/>
    <property type="project" value="UniProtKB-UniRule"/>
</dbReference>
<reference evidence="9 10" key="1">
    <citation type="submission" date="2014-12" db="EMBL/GenBank/DDBJ databases">
        <title>Draft genome sequences of 10 type strains of Lactococcus.</title>
        <authorList>
            <person name="Sun Z."/>
            <person name="Zhong Z."/>
            <person name="Liu W."/>
            <person name="Zhang W."/>
            <person name="Zhang H."/>
        </authorList>
    </citation>
    <scope>NUCLEOTIDE SEQUENCE [LARGE SCALE GENOMIC DNA]</scope>
    <source>
        <strain evidence="9 10">JCM 16395</strain>
    </source>
</reference>
<dbReference type="AlphaFoldDB" id="A0A2A5RJQ6"/>
<name>A0A2A5RJQ6_9LACT</name>